<reference evidence="1 2" key="1">
    <citation type="journal article" date="2016" name="Mol. Biol. Evol.">
        <title>Comparative Genomics of Early-Diverging Mushroom-Forming Fungi Provides Insights into the Origins of Lignocellulose Decay Capabilities.</title>
        <authorList>
            <person name="Nagy L.G."/>
            <person name="Riley R."/>
            <person name="Tritt A."/>
            <person name="Adam C."/>
            <person name="Daum C."/>
            <person name="Floudas D."/>
            <person name="Sun H."/>
            <person name="Yadav J.S."/>
            <person name="Pangilinan J."/>
            <person name="Larsson K.H."/>
            <person name="Matsuura K."/>
            <person name="Barry K."/>
            <person name="Labutti K."/>
            <person name="Kuo R."/>
            <person name="Ohm R.A."/>
            <person name="Bhattacharya S.S."/>
            <person name="Shirouzu T."/>
            <person name="Yoshinaga Y."/>
            <person name="Martin F.M."/>
            <person name="Grigoriev I.V."/>
            <person name="Hibbett D.S."/>
        </authorList>
    </citation>
    <scope>NUCLEOTIDE SEQUENCE [LARGE SCALE GENOMIC DNA]</scope>
    <source>
        <strain evidence="1 2">HHB10207 ss-3</strain>
    </source>
</reference>
<gene>
    <name evidence="1" type="ORF">SISSUDRAFT_1068082</name>
</gene>
<dbReference type="Proteomes" id="UP000076798">
    <property type="component" value="Unassembled WGS sequence"/>
</dbReference>
<name>A0A165WG47_9AGAM</name>
<protein>
    <submittedName>
        <fullName evidence="1">Uncharacterized protein</fullName>
    </submittedName>
</protein>
<organism evidence="1 2">
    <name type="scientific">Sistotremastrum suecicum HHB10207 ss-3</name>
    <dbReference type="NCBI Taxonomy" id="1314776"/>
    <lineage>
        <taxon>Eukaryota</taxon>
        <taxon>Fungi</taxon>
        <taxon>Dikarya</taxon>
        <taxon>Basidiomycota</taxon>
        <taxon>Agaricomycotina</taxon>
        <taxon>Agaricomycetes</taxon>
        <taxon>Sistotremastrales</taxon>
        <taxon>Sistotremastraceae</taxon>
        <taxon>Sistotremastrum</taxon>
    </lineage>
</organism>
<accession>A0A165WG47</accession>
<keyword evidence="2" id="KW-1185">Reference proteome</keyword>
<evidence type="ECO:0000313" key="2">
    <source>
        <dbReference type="Proteomes" id="UP000076798"/>
    </source>
</evidence>
<evidence type="ECO:0000313" key="1">
    <source>
        <dbReference type="EMBL" id="KZT31115.1"/>
    </source>
</evidence>
<sequence length="94" mass="10629">MSVGTPLVSPLVYVARTTANQHSGMDFQEKIDTAKLNLKTTCCIIEMFLYPLLLRKYLIETIRFKTSIKIDLRLREASPDGDSCTDNIAHIIRA</sequence>
<dbReference type="EMBL" id="KV428847">
    <property type="protein sequence ID" value="KZT31115.1"/>
    <property type="molecule type" value="Genomic_DNA"/>
</dbReference>
<dbReference type="AlphaFoldDB" id="A0A165WG47"/>
<proteinExistence type="predicted"/>